<name>A0A0G0P6D3_9BACT</name>
<proteinExistence type="predicted"/>
<evidence type="ECO:0000313" key="1">
    <source>
        <dbReference type="EMBL" id="KKR23528.1"/>
    </source>
</evidence>
<dbReference type="EMBL" id="LBXD01000014">
    <property type="protein sequence ID" value="KKR23528.1"/>
    <property type="molecule type" value="Genomic_DNA"/>
</dbReference>
<sequence length="187" mass="20426">MIITKMTTESGGDNSIAVDSSSVQAGESAPVPAEMDKMQVEAQLERDVELESYELRRIAANLKLKIAENLGNKELIERTQADIQNIEHGVSGSVEAVKRDMLSIIENIFDSMDSAMSGNSDGFLLRMANKMSVGAFRYLAHLMEKEVRLSKGVQASLEIPILTNAAGRLVFLALTDDGALLLRAEKR</sequence>
<comment type="caution">
    <text evidence="1">The sequence shown here is derived from an EMBL/GenBank/DDBJ whole genome shotgun (WGS) entry which is preliminary data.</text>
</comment>
<accession>A0A0G0P6D3</accession>
<dbReference type="Proteomes" id="UP000034764">
    <property type="component" value="Unassembled WGS sequence"/>
</dbReference>
<dbReference type="AlphaFoldDB" id="A0A0G0P6D3"/>
<gene>
    <name evidence="1" type="ORF">UT53_C0014G0001</name>
</gene>
<reference evidence="1 2" key="1">
    <citation type="journal article" date="2015" name="Nature">
        <title>rRNA introns, odd ribosomes, and small enigmatic genomes across a large radiation of phyla.</title>
        <authorList>
            <person name="Brown C.T."/>
            <person name="Hug L.A."/>
            <person name="Thomas B.C."/>
            <person name="Sharon I."/>
            <person name="Castelle C.J."/>
            <person name="Singh A."/>
            <person name="Wilkins M.J."/>
            <person name="Williams K.H."/>
            <person name="Banfield J.F."/>
        </authorList>
    </citation>
    <scope>NUCLEOTIDE SEQUENCE [LARGE SCALE GENOMIC DNA]</scope>
</reference>
<evidence type="ECO:0000313" key="2">
    <source>
        <dbReference type="Proteomes" id="UP000034764"/>
    </source>
</evidence>
<organism evidence="1 2">
    <name type="scientific">Candidatus Yanofskybacteria bacterium GW2011_GWD2_39_48</name>
    <dbReference type="NCBI Taxonomy" id="1619031"/>
    <lineage>
        <taxon>Bacteria</taxon>
        <taxon>Candidatus Yanofskyibacteriota</taxon>
    </lineage>
</organism>
<protein>
    <submittedName>
        <fullName evidence="1">Uncharacterized protein</fullName>
    </submittedName>
</protein>